<dbReference type="EMBL" id="UAWT01000001">
    <property type="protein sequence ID" value="SQC62419.1"/>
    <property type="molecule type" value="Genomic_DNA"/>
</dbReference>
<sequence>MMTKRVEILGIPFIHTTQDDFITQLLQDALESKKRFVVTANPEIVMNARDDLDFKQVVLSADYITPDGVGILMAAKQQGNPLPERVTGFDTMQGILTQAVKHNLKIYFLGAKPDVNEAMQEKLKECFPALKIAGCRHGYFNLQENAEIVQEIKNTGADFVFVALGSPAQEKWIMSHFNTFEKGIFMGVGGSFDILSGTVKRAPKIILKLRIEWIYRFVTNPSRWRRFFAIPRFMKAVNRENRRNAK</sequence>
<proteinExistence type="inferred from homology"/>
<gene>
    <name evidence="6" type="primary">tagA_2</name>
    <name evidence="6" type="ORF">NCTC13940_00189</name>
</gene>
<dbReference type="NCBIfam" id="TIGR00696">
    <property type="entry name" value="wecG_tagA_cpsF"/>
    <property type="match status" value="1"/>
</dbReference>
<accession>A0A2X3IN07</accession>
<keyword evidence="1 5" id="KW-0328">Glycosyltransferase</keyword>
<dbReference type="RefSeq" id="WP_040504775.1">
    <property type="nucleotide sequence ID" value="NZ_UAWT01000001.1"/>
</dbReference>
<name>A0A2X3IN07_9LIST</name>
<evidence type="ECO:0000256" key="2">
    <source>
        <dbReference type="ARBA" id="ARBA00022679"/>
    </source>
</evidence>
<dbReference type="InterPro" id="IPR004629">
    <property type="entry name" value="WecG_TagA_CpsF"/>
</dbReference>
<dbReference type="AlphaFoldDB" id="A0A2X3IN07"/>
<keyword evidence="2 5" id="KW-0808">Transferase</keyword>
<comment type="function">
    <text evidence="5">Catalyzes the conversion of GlcNAc-PP-undecaprenol into ManNAc-GlcNAc-PP-undecaprenol, the first committed lipid intermediate in the de novo synthesis of teichoic acid.</text>
</comment>
<reference evidence="6 7" key="1">
    <citation type="submission" date="2018-06" db="EMBL/GenBank/DDBJ databases">
        <authorList>
            <consortium name="Pathogen Informatics"/>
            <person name="Doyle S."/>
        </authorList>
    </citation>
    <scope>NUCLEOTIDE SEQUENCE [LARGE SCALE GENOMIC DNA]</scope>
    <source>
        <strain evidence="6 7">NCTC13940</strain>
    </source>
</reference>
<comment type="catalytic activity">
    <reaction evidence="5">
        <text>UDP-N-acetyl-alpha-D-mannosamine + N-acetyl-alpha-D-glucosaminyl-di-trans,octa-cis-undecaprenyl diphosphate = N-acetyl-beta-D-mannosaminyl-(1-&gt;4)-N-acetyl-alpha-D-glucosaminyl di-trans,octa-cis-undecaprenyl diphosphate + UDP + H(+)</text>
        <dbReference type="Rhea" id="RHEA:16053"/>
        <dbReference type="ChEBI" id="CHEBI:15378"/>
        <dbReference type="ChEBI" id="CHEBI:58223"/>
        <dbReference type="ChEBI" id="CHEBI:62959"/>
        <dbReference type="ChEBI" id="CHEBI:68623"/>
        <dbReference type="ChEBI" id="CHEBI:132210"/>
        <dbReference type="EC" id="2.4.1.187"/>
    </reaction>
</comment>
<dbReference type="GO" id="GO:0047244">
    <property type="term" value="F:N-acetylglucosaminyldiphosphoundecaprenol N-acetyl-beta-D-mannosaminyltransferase activity"/>
    <property type="evidence" value="ECO:0007669"/>
    <property type="project" value="UniProtKB-UniRule"/>
</dbReference>
<dbReference type="UniPathway" id="UPA00632"/>
<keyword evidence="3 5" id="KW-0777">Teichoic acid biosynthesis</keyword>
<dbReference type="InterPro" id="IPR034714">
    <property type="entry name" value="TagA_TarA"/>
</dbReference>
<dbReference type="GO" id="GO:0071555">
    <property type="term" value="P:cell wall organization"/>
    <property type="evidence" value="ECO:0007669"/>
    <property type="project" value="UniProtKB-KW"/>
</dbReference>
<evidence type="ECO:0000256" key="4">
    <source>
        <dbReference type="ARBA" id="ARBA00023316"/>
    </source>
</evidence>
<dbReference type="STRING" id="1214117.LFLEISCH_06146"/>
<organism evidence="6 7">
    <name type="scientific">Listeria fleischmannii subsp. fleischmannii</name>
    <dbReference type="NCBI Taxonomy" id="1671902"/>
    <lineage>
        <taxon>Bacteria</taxon>
        <taxon>Bacillati</taxon>
        <taxon>Bacillota</taxon>
        <taxon>Bacilli</taxon>
        <taxon>Bacillales</taxon>
        <taxon>Listeriaceae</taxon>
        <taxon>Listeria</taxon>
    </lineage>
</organism>
<protein>
    <recommendedName>
        <fullName evidence="5">N-acetylglucosaminyldiphosphoundecaprenol N-acetyl-beta-D-mannosaminyltransferase</fullName>
        <ecNumber evidence="5">2.4.1.187</ecNumber>
    </recommendedName>
    <alternativeName>
        <fullName evidence="5">N-acetylmannosaminyltransferase</fullName>
    </alternativeName>
    <alternativeName>
        <fullName evidence="5">UDP-N-acetylmannosamine transferase</fullName>
    </alternativeName>
    <alternativeName>
        <fullName evidence="5">UDP-N-acetylmannosamine:N-acetylglucosaminyl pyrophosphorylundecaprenol N-acetylmannosaminyltransferase</fullName>
    </alternativeName>
</protein>
<evidence type="ECO:0000313" key="6">
    <source>
        <dbReference type="EMBL" id="SQC62419.1"/>
    </source>
</evidence>
<evidence type="ECO:0000256" key="1">
    <source>
        <dbReference type="ARBA" id="ARBA00022676"/>
    </source>
</evidence>
<dbReference type="GO" id="GO:0019350">
    <property type="term" value="P:teichoic acid biosynthetic process"/>
    <property type="evidence" value="ECO:0007669"/>
    <property type="project" value="UniProtKB-UniRule"/>
</dbReference>
<dbReference type="Pfam" id="PF03808">
    <property type="entry name" value="Glyco_tran_WecG"/>
    <property type="match status" value="1"/>
</dbReference>
<dbReference type="CDD" id="cd06533">
    <property type="entry name" value="Glyco_transf_WecG_TagA"/>
    <property type="match status" value="1"/>
</dbReference>
<keyword evidence="4 5" id="KW-0961">Cell wall biogenesis/degradation</keyword>
<evidence type="ECO:0000313" key="7">
    <source>
        <dbReference type="Proteomes" id="UP000250257"/>
    </source>
</evidence>
<comment type="pathway">
    <text evidence="5">Cell wall biogenesis; teichoic acid biosynthesis.</text>
</comment>
<dbReference type="PANTHER" id="PTHR34136:SF1">
    <property type="entry name" value="UDP-N-ACETYL-D-MANNOSAMINURONIC ACID TRANSFERASE"/>
    <property type="match status" value="1"/>
</dbReference>
<dbReference type="PANTHER" id="PTHR34136">
    <property type="match status" value="1"/>
</dbReference>
<dbReference type="EC" id="2.4.1.187" evidence="5"/>
<evidence type="ECO:0000256" key="5">
    <source>
        <dbReference type="HAMAP-Rule" id="MF_02070"/>
    </source>
</evidence>
<dbReference type="HAMAP" id="MF_02070">
    <property type="entry name" value="TagA_TarA"/>
    <property type="match status" value="1"/>
</dbReference>
<evidence type="ECO:0000256" key="3">
    <source>
        <dbReference type="ARBA" id="ARBA00022944"/>
    </source>
</evidence>
<comment type="similarity">
    <text evidence="5">Belongs to the glycosyltransferase 26 family. TagA/TarA subfamily.</text>
</comment>
<dbReference type="Proteomes" id="UP000250257">
    <property type="component" value="Unassembled WGS sequence"/>
</dbReference>